<dbReference type="GeneID" id="80896501"/>
<keyword evidence="2" id="KW-1185">Reference proteome</keyword>
<name>A0A9W8QBU2_AKAMU</name>
<comment type="caution">
    <text evidence="1">The sequence shown here is derived from an EMBL/GenBank/DDBJ whole genome shotgun (WGS) entry which is preliminary data.</text>
</comment>
<dbReference type="EMBL" id="JAJHUN010000008">
    <property type="protein sequence ID" value="KAJ4152822.1"/>
    <property type="molecule type" value="Genomic_DNA"/>
</dbReference>
<protein>
    <submittedName>
        <fullName evidence="1">Uncharacterized protein</fullName>
    </submittedName>
</protein>
<dbReference type="RefSeq" id="XP_056053480.1">
    <property type="nucleotide sequence ID" value="XM_056196320.1"/>
</dbReference>
<dbReference type="AlphaFoldDB" id="A0A9W8QBU2"/>
<organism evidence="1 2">
    <name type="scientific">Akanthomyces muscarius</name>
    <name type="common">Entomopathogenic fungus</name>
    <name type="synonym">Lecanicillium muscarium</name>
    <dbReference type="NCBI Taxonomy" id="2231603"/>
    <lineage>
        <taxon>Eukaryota</taxon>
        <taxon>Fungi</taxon>
        <taxon>Dikarya</taxon>
        <taxon>Ascomycota</taxon>
        <taxon>Pezizomycotina</taxon>
        <taxon>Sordariomycetes</taxon>
        <taxon>Hypocreomycetidae</taxon>
        <taxon>Hypocreales</taxon>
        <taxon>Cordycipitaceae</taxon>
        <taxon>Akanthomyces</taxon>
    </lineage>
</organism>
<dbReference type="KEGG" id="amus:LMH87_009342"/>
<evidence type="ECO:0000313" key="1">
    <source>
        <dbReference type="EMBL" id="KAJ4152822.1"/>
    </source>
</evidence>
<sequence length="298" mass="33284">MDLAASILASRPPATDRDFYLVQRPVSARGSVFLPAYNWALYHLTSCLHFVFRINSTALEAAHTSPSSPDTFPRPGAPLDWHNLWLRTQAWYDTRPVEMQSLVDVGSIEMSQIDPMNLASFPIHLYSSAIVVQAATFYHMTALLLLQHKPRLLNIPGRRQHLTSPNWHARAIAGIATSNEFTEQWDPIVIASLLYIARDITHSAQQQTILECLGAISVQTGIPLEEEAEQLRAQCMHNGRDGTHFVAEAIIVMSHRVLFIVGYTAQKASYALAETSSPDWKYTASQMQSQPPCPCIPH</sequence>
<proteinExistence type="predicted"/>
<dbReference type="Proteomes" id="UP001144673">
    <property type="component" value="Chromosome 5"/>
</dbReference>
<reference evidence="1" key="1">
    <citation type="journal article" date="2023" name="Access Microbiol">
        <title>De-novo genome assembly for Akanthomyces muscarius, a biocontrol agent of insect agricultural pests.</title>
        <authorList>
            <person name="Erdos Z."/>
            <person name="Studholme D.J."/>
            <person name="Raymond B."/>
            <person name="Sharma M."/>
        </authorList>
    </citation>
    <scope>NUCLEOTIDE SEQUENCE</scope>
    <source>
        <strain evidence="1">Ve6</strain>
    </source>
</reference>
<gene>
    <name evidence="1" type="ORF">LMH87_009342</name>
</gene>
<accession>A0A9W8QBU2</accession>
<evidence type="ECO:0000313" key="2">
    <source>
        <dbReference type="Proteomes" id="UP001144673"/>
    </source>
</evidence>